<dbReference type="EMBL" id="CH981524">
    <property type="protein sequence ID" value="EDK42823.1"/>
    <property type="molecule type" value="Genomic_DNA"/>
</dbReference>
<proteinExistence type="predicted"/>
<dbReference type="GO" id="GO:0005763">
    <property type="term" value="C:mitochondrial small ribosomal subunit"/>
    <property type="evidence" value="ECO:0007669"/>
    <property type="project" value="TreeGrafter"/>
</dbReference>
<reference evidence="1 2" key="1">
    <citation type="journal article" date="2009" name="Nature">
        <title>Evolution of pathogenicity and sexual reproduction in eight Candida genomes.</title>
        <authorList>
            <person name="Butler G."/>
            <person name="Rasmussen M.D."/>
            <person name="Lin M.F."/>
            <person name="Santos M.A."/>
            <person name="Sakthikumar S."/>
            <person name="Munro C.A."/>
            <person name="Rheinbay E."/>
            <person name="Grabherr M."/>
            <person name="Forche A."/>
            <person name="Reedy J.L."/>
            <person name="Agrafioti I."/>
            <person name="Arnaud M.B."/>
            <person name="Bates S."/>
            <person name="Brown A.J."/>
            <person name="Brunke S."/>
            <person name="Costanzo M.C."/>
            <person name="Fitzpatrick D.A."/>
            <person name="de Groot P.W."/>
            <person name="Harris D."/>
            <person name="Hoyer L.L."/>
            <person name="Hube B."/>
            <person name="Klis F.M."/>
            <person name="Kodira C."/>
            <person name="Lennard N."/>
            <person name="Logue M.E."/>
            <person name="Martin R."/>
            <person name="Neiman A.M."/>
            <person name="Nikolaou E."/>
            <person name="Quail M.A."/>
            <person name="Quinn J."/>
            <person name="Santos M.C."/>
            <person name="Schmitzberger F.F."/>
            <person name="Sherlock G."/>
            <person name="Shah P."/>
            <person name="Silverstein K.A."/>
            <person name="Skrzypek M.S."/>
            <person name="Soll D."/>
            <person name="Staggs R."/>
            <person name="Stansfield I."/>
            <person name="Stumpf M.P."/>
            <person name="Sudbery P.E."/>
            <person name="Srikantha T."/>
            <person name="Zeng Q."/>
            <person name="Berman J."/>
            <person name="Berriman M."/>
            <person name="Heitman J."/>
            <person name="Gow N.A."/>
            <person name="Lorenz M.C."/>
            <person name="Birren B.W."/>
            <person name="Kellis M."/>
            <person name="Cuomo C.A."/>
        </authorList>
    </citation>
    <scope>NUCLEOTIDE SEQUENCE [LARGE SCALE GENOMIC DNA]</scope>
    <source>
        <strain evidence="2">ATCC 11503 / BCRC 21390 / CBS 2605 / JCM 1781 / NBRC 1676 / NRRL YB-4239</strain>
    </source>
</reference>
<dbReference type="InterPro" id="IPR016712">
    <property type="entry name" value="Rbsml_bS1m-like"/>
</dbReference>
<dbReference type="OMA" id="KNAPGKH"/>
<dbReference type="GO" id="GO:0070124">
    <property type="term" value="P:mitochondrial translational initiation"/>
    <property type="evidence" value="ECO:0007669"/>
    <property type="project" value="TreeGrafter"/>
</dbReference>
<dbReference type="Pfam" id="PF11709">
    <property type="entry name" value="Mit_ribos_Mrp51"/>
    <property type="match status" value="1"/>
</dbReference>
<protein>
    <submittedName>
        <fullName evidence="1">Uncharacterized protein</fullName>
    </submittedName>
</protein>
<dbReference type="OrthoDB" id="2735536at2759"/>
<dbReference type="GeneID" id="5235848"/>
<dbReference type="InParanoid" id="A5DUG5"/>
<keyword evidence="2" id="KW-1185">Reference proteome</keyword>
<dbReference type="GO" id="GO:0003735">
    <property type="term" value="F:structural constituent of ribosome"/>
    <property type="evidence" value="ECO:0007669"/>
    <property type="project" value="TreeGrafter"/>
</dbReference>
<dbReference type="KEGG" id="lel:PVL30_000964"/>
<sequence>MSSTSATAGRELFDLVKNSKLAQVSTPRSKLIRFSRTKPTHQTIYTPTTSALRSDYGMKRTLPAKYGKSHIAFNDIDNAKEMPDVEKESSFHYTRLMFQELGKPLAQRYSTENPLFASASNKSNLLPPEYKLAHCLNLPEKISTGKVLEILRQTPDIYRKFMDYMAKTHPEVVLTNFQGETKEYLMEFLKQSTEVQKEAVTISTLSRHRKNIEGTAGFSYNQRGRLQNTPNGIKYETIAPGRMVGTKEAAIAGLTASVAERSAMMQYNYASNAPGKHSRQFNAPYQINDAELAEDGSVRVFALGIKVGNWSENDRRYAEARKNMSFKTERNRVNDESLENLLNLILPKKK</sequence>
<dbReference type="STRING" id="379508.A5DUG5"/>
<dbReference type="eggNOG" id="ENOG502R4KN">
    <property type="taxonomic scope" value="Eukaryota"/>
</dbReference>
<dbReference type="FunCoup" id="A5DUG5">
    <property type="interactions" value="120"/>
</dbReference>
<evidence type="ECO:0000313" key="1">
    <source>
        <dbReference type="EMBL" id="EDK42823.1"/>
    </source>
</evidence>
<organism evidence="1 2">
    <name type="scientific">Lodderomyces elongisporus (strain ATCC 11503 / CBS 2605 / JCM 1781 / NBRC 1676 / NRRL YB-4239)</name>
    <name type="common">Yeast</name>
    <name type="synonym">Saccharomyces elongisporus</name>
    <dbReference type="NCBI Taxonomy" id="379508"/>
    <lineage>
        <taxon>Eukaryota</taxon>
        <taxon>Fungi</taxon>
        <taxon>Dikarya</taxon>
        <taxon>Ascomycota</taxon>
        <taxon>Saccharomycotina</taxon>
        <taxon>Pichiomycetes</taxon>
        <taxon>Debaryomycetaceae</taxon>
        <taxon>Candida/Lodderomyces clade</taxon>
        <taxon>Lodderomyces</taxon>
    </lineage>
</organism>
<dbReference type="HOGENOM" id="CLU_063080_1_0_1"/>
<dbReference type="VEuPathDB" id="FungiDB:LELG_01001"/>
<name>A5DUG5_LODEL</name>
<accession>A5DUG5</accession>
<dbReference type="PANTHER" id="PTHR28058:SF1">
    <property type="entry name" value="SMALL RIBOSOMAL SUBUNIT PROTEIN BS1M"/>
    <property type="match status" value="1"/>
</dbReference>
<dbReference type="Proteomes" id="UP000001996">
    <property type="component" value="Unassembled WGS sequence"/>
</dbReference>
<dbReference type="AlphaFoldDB" id="A5DUG5"/>
<dbReference type="PANTHER" id="PTHR28058">
    <property type="entry name" value="37S RIBOSOMAL PROTEIN MRP51, MITOCHONDRIAL"/>
    <property type="match status" value="1"/>
</dbReference>
<gene>
    <name evidence="1" type="ORF">LELG_01001</name>
</gene>
<evidence type="ECO:0000313" key="2">
    <source>
        <dbReference type="Proteomes" id="UP000001996"/>
    </source>
</evidence>